<evidence type="ECO:0000313" key="2">
    <source>
        <dbReference type="EMBL" id="MED6180115.1"/>
    </source>
</evidence>
<feature type="region of interest" description="Disordered" evidence="1">
    <location>
        <begin position="168"/>
        <end position="232"/>
    </location>
</feature>
<protein>
    <submittedName>
        <fullName evidence="2">Uncharacterized protein</fullName>
    </submittedName>
</protein>
<proteinExistence type="predicted"/>
<organism evidence="2 3">
    <name type="scientific">Stylosanthes scabra</name>
    <dbReference type="NCBI Taxonomy" id="79078"/>
    <lineage>
        <taxon>Eukaryota</taxon>
        <taxon>Viridiplantae</taxon>
        <taxon>Streptophyta</taxon>
        <taxon>Embryophyta</taxon>
        <taxon>Tracheophyta</taxon>
        <taxon>Spermatophyta</taxon>
        <taxon>Magnoliopsida</taxon>
        <taxon>eudicotyledons</taxon>
        <taxon>Gunneridae</taxon>
        <taxon>Pentapetalae</taxon>
        <taxon>rosids</taxon>
        <taxon>fabids</taxon>
        <taxon>Fabales</taxon>
        <taxon>Fabaceae</taxon>
        <taxon>Papilionoideae</taxon>
        <taxon>50 kb inversion clade</taxon>
        <taxon>dalbergioids sensu lato</taxon>
        <taxon>Dalbergieae</taxon>
        <taxon>Pterocarpus clade</taxon>
        <taxon>Stylosanthes</taxon>
    </lineage>
</organism>
<keyword evidence="3" id="KW-1185">Reference proteome</keyword>
<dbReference type="PANTHER" id="PTHR22876:SF5">
    <property type="entry name" value="CHROMOSOME 9 OPEN READING FRAME 85"/>
    <property type="match status" value="1"/>
</dbReference>
<dbReference type="EMBL" id="JASCZI010181258">
    <property type="protein sequence ID" value="MED6180115.1"/>
    <property type="molecule type" value="Genomic_DNA"/>
</dbReference>
<gene>
    <name evidence="2" type="ORF">PIB30_007272</name>
</gene>
<evidence type="ECO:0000256" key="1">
    <source>
        <dbReference type="SAM" id="MobiDB-lite"/>
    </source>
</evidence>
<feature type="region of interest" description="Disordered" evidence="1">
    <location>
        <begin position="1"/>
        <end position="23"/>
    </location>
</feature>
<evidence type="ECO:0000313" key="3">
    <source>
        <dbReference type="Proteomes" id="UP001341840"/>
    </source>
</evidence>
<dbReference type="Proteomes" id="UP001341840">
    <property type="component" value="Unassembled WGS sequence"/>
</dbReference>
<feature type="compositionally biased region" description="Basic and acidic residues" evidence="1">
    <location>
        <begin position="113"/>
        <end position="134"/>
    </location>
</feature>
<accession>A0ABU6W4Q7</accession>
<sequence length="232" mass="26201">MSGAKKGGPPKHQNKFAWKPNAGRKINETEVGGRLRPLSEITGVCPRCKDQIDWKRRYGKCSKRNVRQAYHNLCSGCAKEHRVCAKCCCSVAQIVGRDSEEVEAEQKMLEEAIKNSRERERRTLLRAMNKDKPKSSRNTPTDTRDNKVGHLFPNATLEDYARLHGVKKNHGDDEACDSKFDDDSEDEVCDNKDVNSENEDCDDDDDDDDDEEVDDDGGDNNEVAPEPKESKN</sequence>
<dbReference type="Pfam" id="PF10217">
    <property type="entry name" value="DUF2039"/>
    <property type="match status" value="1"/>
</dbReference>
<feature type="compositionally biased region" description="Acidic residues" evidence="1">
    <location>
        <begin position="196"/>
        <end position="219"/>
    </location>
</feature>
<dbReference type="PANTHER" id="PTHR22876">
    <property type="entry name" value="ZGC:101016"/>
    <property type="match status" value="1"/>
</dbReference>
<feature type="region of interest" description="Disordered" evidence="1">
    <location>
        <begin position="113"/>
        <end position="153"/>
    </location>
</feature>
<feature type="compositionally biased region" description="Basic and acidic residues" evidence="1">
    <location>
        <begin position="169"/>
        <end position="181"/>
    </location>
</feature>
<name>A0ABU6W4Q7_9FABA</name>
<dbReference type="InterPro" id="IPR019351">
    <property type="entry name" value="DUF2039"/>
</dbReference>
<reference evidence="2 3" key="1">
    <citation type="journal article" date="2023" name="Plants (Basel)">
        <title>Bridging the Gap: Combining Genomics and Transcriptomics Approaches to Understand Stylosanthes scabra, an Orphan Legume from the Brazilian Caatinga.</title>
        <authorList>
            <person name="Ferreira-Neto J.R.C."/>
            <person name="da Silva M.D."/>
            <person name="Binneck E."/>
            <person name="de Melo N.F."/>
            <person name="da Silva R.H."/>
            <person name="de Melo A.L.T.M."/>
            <person name="Pandolfi V."/>
            <person name="Bustamante F.O."/>
            <person name="Brasileiro-Vidal A.C."/>
            <person name="Benko-Iseppon A.M."/>
        </authorList>
    </citation>
    <scope>NUCLEOTIDE SEQUENCE [LARGE SCALE GENOMIC DNA]</scope>
    <source>
        <tissue evidence="2">Leaves</tissue>
    </source>
</reference>
<comment type="caution">
    <text evidence="2">The sequence shown here is derived from an EMBL/GenBank/DDBJ whole genome shotgun (WGS) entry which is preliminary data.</text>
</comment>